<accession>W7WWF4</accession>
<protein>
    <submittedName>
        <fullName evidence="1">Uncharacterized protein</fullName>
    </submittedName>
</protein>
<evidence type="ECO:0000313" key="1">
    <source>
        <dbReference type="EMBL" id="EWS71165.1"/>
    </source>
</evidence>
<evidence type="ECO:0000313" key="2">
    <source>
        <dbReference type="Proteomes" id="UP000009168"/>
    </source>
</evidence>
<keyword evidence="2" id="KW-1185">Reference proteome</keyword>
<proteinExistence type="predicted"/>
<gene>
    <name evidence="1" type="ORF">TTHERM_000726219</name>
</gene>
<dbReference type="InParanoid" id="W7WWF4"/>
<organism evidence="1 2">
    <name type="scientific">Tetrahymena thermophila (strain SB210)</name>
    <dbReference type="NCBI Taxonomy" id="312017"/>
    <lineage>
        <taxon>Eukaryota</taxon>
        <taxon>Sar</taxon>
        <taxon>Alveolata</taxon>
        <taxon>Ciliophora</taxon>
        <taxon>Intramacronucleata</taxon>
        <taxon>Oligohymenophorea</taxon>
        <taxon>Hymenostomatida</taxon>
        <taxon>Tetrahymenina</taxon>
        <taxon>Tetrahymenidae</taxon>
        <taxon>Tetrahymena</taxon>
    </lineage>
</organism>
<dbReference type="Proteomes" id="UP000009168">
    <property type="component" value="Unassembled WGS sequence"/>
</dbReference>
<name>W7WWF4_TETTS</name>
<dbReference type="AlphaFoldDB" id="W7WWF4"/>
<dbReference type="RefSeq" id="XP_012656306.1">
    <property type="nucleotide sequence ID" value="XM_012800852.1"/>
</dbReference>
<dbReference type="KEGG" id="tet:TTHERM_000726219"/>
<dbReference type="EMBL" id="GG662257">
    <property type="protein sequence ID" value="EWS71165.1"/>
    <property type="molecule type" value="Genomic_DNA"/>
</dbReference>
<dbReference type="GeneID" id="24440414"/>
<reference evidence="2" key="1">
    <citation type="journal article" date="2006" name="PLoS Biol.">
        <title>Macronuclear genome sequence of the ciliate Tetrahymena thermophila, a model eukaryote.</title>
        <authorList>
            <person name="Eisen J.A."/>
            <person name="Coyne R.S."/>
            <person name="Wu M."/>
            <person name="Wu D."/>
            <person name="Thiagarajan M."/>
            <person name="Wortman J.R."/>
            <person name="Badger J.H."/>
            <person name="Ren Q."/>
            <person name="Amedeo P."/>
            <person name="Jones K.M."/>
            <person name="Tallon L.J."/>
            <person name="Delcher A.L."/>
            <person name="Salzberg S.L."/>
            <person name="Silva J.C."/>
            <person name="Haas B.J."/>
            <person name="Majoros W.H."/>
            <person name="Farzad M."/>
            <person name="Carlton J.M."/>
            <person name="Smith R.K. Jr."/>
            <person name="Garg J."/>
            <person name="Pearlman R.E."/>
            <person name="Karrer K.M."/>
            <person name="Sun L."/>
            <person name="Manning G."/>
            <person name="Elde N.C."/>
            <person name="Turkewitz A.P."/>
            <person name="Asai D.J."/>
            <person name="Wilkes D.E."/>
            <person name="Wang Y."/>
            <person name="Cai H."/>
            <person name="Collins K."/>
            <person name="Stewart B.A."/>
            <person name="Lee S.R."/>
            <person name="Wilamowska K."/>
            <person name="Weinberg Z."/>
            <person name="Ruzzo W.L."/>
            <person name="Wloga D."/>
            <person name="Gaertig J."/>
            <person name="Frankel J."/>
            <person name="Tsao C.-C."/>
            <person name="Gorovsky M.A."/>
            <person name="Keeling P.J."/>
            <person name="Waller R.F."/>
            <person name="Patron N.J."/>
            <person name="Cherry J.M."/>
            <person name="Stover N.A."/>
            <person name="Krieger C.J."/>
            <person name="del Toro C."/>
            <person name="Ryder H.F."/>
            <person name="Williamson S.C."/>
            <person name="Barbeau R.A."/>
            <person name="Hamilton E.P."/>
            <person name="Orias E."/>
        </authorList>
    </citation>
    <scope>NUCLEOTIDE SEQUENCE [LARGE SCALE GENOMIC DNA]</scope>
    <source>
        <strain evidence="2">SB210</strain>
    </source>
</reference>
<sequence>MIVFYLNKQKTLDVEVDFKSNFLKIYEFCQFFIGNNFEQISFNLQFLIQKIEACFPNRFELVQYLTKSAILDQLVQEKKVNLQKSQNEIFNSHQNIKNMKKENKINILLQAVNIVQETIFFTIIKRHIYEFATEFEIIQSIEFLLSRLGTQKNEQELFFYVLFNFLQILVVNKIEVESCQRFILQLLNCQQIISNKIGLHYLLDIIIFTMISEQKYQDALNYLEIIIGIIKEGDNLDSLDFKKQIILIKFMIYILQQQPISTIQSQYSKFQKVQQLIEQQPQTSQLDSLNILIRPKTVELLIYLINDQTYQMLNKYFIFLFYLSLQINHSKLNKFKLNRLNKV</sequence>